<reference evidence="1 2" key="1">
    <citation type="submission" date="2022-06" db="EMBL/GenBank/DDBJ databases">
        <title>Dynamics of rice microbiomes reveals core vertical transmitted seed endophytes.</title>
        <authorList>
            <person name="Liao K."/>
            <person name="Zhang X."/>
        </authorList>
    </citation>
    <scope>NUCLEOTIDE SEQUENCE [LARGE SCALE GENOMIC DNA]</scope>
    <source>
        <strain evidence="1 2">YT10-10-1</strain>
    </source>
</reference>
<keyword evidence="2" id="KW-1185">Reference proteome</keyword>
<gene>
    <name evidence="1" type="ORF">NB700_001338</name>
</gene>
<sequence length="75" mass="8211">MNWLNPVHGNDYDRNEWLIMQPTAGESVVVARIRRERPGSNFAVVALRGEAMPSAVGSLGDAFARAAEFARAIRA</sequence>
<evidence type="ECO:0000313" key="2">
    <source>
        <dbReference type="Proteomes" id="UP001320843"/>
    </source>
</evidence>
<dbReference type="Proteomes" id="UP001320843">
    <property type="component" value="Unassembled WGS sequence"/>
</dbReference>
<protein>
    <submittedName>
        <fullName evidence="1">Uncharacterized protein</fullName>
    </submittedName>
</protein>
<name>A0ABT3DTQ4_9XANT</name>
<accession>A0ABT3DTQ4</accession>
<organism evidence="1 2">
    <name type="scientific">Xanthomonas sacchari</name>
    <dbReference type="NCBI Taxonomy" id="56458"/>
    <lineage>
        <taxon>Bacteria</taxon>
        <taxon>Pseudomonadati</taxon>
        <taxon>Pseudomonadota</taxon>
        <taxon>Gammaproteobacteria</taxon>
        <taxon>Lysobacterales</taxon>
        <taxon>Lysobacteraceae</taxon>
        <taxon>Xanthomonas</taxon>
    </lineage>
</organism>
<proteinExistence type="predicted"/>
<comment type="caution">
    <text evidence="1">The sequence shown here is derived from an EMBL/GenBank/DDBJ whole genome shotgun (WGS) entry which is preliminary data.</text>
</comment>
<dbReference type="EMBL" id="JANFWR010000007">
    <property type="protein sequence ID" value="MCW0398782.1"/>
    <property type="molecule type" value="Genomic_DNA"/>
</dbReference>
<evidence type="ECO:0000313" key="1">
    <source>
        <dbReference type="EMBL" id="MCW0398782.1"/>
    </source>
</evidence>